<organism evidence="1 2">
    <name type="scientific">Trichinella patagoniensis</name>
    <dbReference type="NCBI Taxonomy" id="990121"/>
    <lineage>
        <taxon>Eukaryota</taxon>
        <taxon>Metazoa</taxon>
        <taxon>Ecdysozoa</taxon>
        <taxon>Nematoda</taxon>
        <taxon>Enoplea</taxon>
        <taxon>Dorylaimia</taxon>
        <taxon>Trichinellida</taxon>
        <taxon>Trichinellidae</taxon>
        <taxon>Trichinella</taxon>
    </lineage>
</organism>
<gene>
    <name evidence="1" type="ORF">T12_8351</name>
</gene>
<comment type="caution">
    <text evidence="1">The sequence shown here is derived from an EMBL/GenBank/DDBJ whole genome shotgun (WGS) entry which is preliminary data.</text>
</comment>
<reference evidence="1 2" key="1">
    <citation type="submission" date="2015-01" db="EMBL/GenBank/DDBJ databases">
        <title>Evolution of Trichinella species and genotypes.</title>
        <authorList>
            <person name="Korhonen P.K."/>
            <person name="Edoardo P."/>
            <person name="Giuseppe L.R."/>
            <person name="Gasser R.B."/>
        </authorList>
    </citation>
    <scope>NUCLEOTIDE SEQUENCE [LARGE SCALE GENOMIC DNA]</scope>
    <source>
        <strain evidence="1">ISS2496</strain>
    </source>
</reference>
<accession>A0A0V0Z768</accession>
<keyword evidence="2" id="KW-1185">Reference proteome</keyword>
<dbReference type="OrthoDB" id="10416829at2759"/>
<evidence type="ECO:0000313" key="1">
    <source>
        <dbReference type="EMBL" id="KRY08286.1"/>
    </source>
</evidence>
<evidence type="ECO:0000313" key="2">
    <source>
        <dbReference type="Proteomes" id="UP000054783"/>
    </source>
</evidence>
<dbReference type="Proteomes" id="UP000054783">
    <property type="component" value="Unassembled WGS sequence"/>
</dbReference>
<proteinExistence type="predicted"/>
<dbReference type="EMBL" id="JYDQ01000345">
    <property type="protein sequence ID" value="KRY08286.1"/>
    <property type="molecule type" value="Genomic_DNA"/>
</dbReference>
<dbReference type="AlphaFoldDB" id="A0A0V0Z768"/>
<sequence length="68" mass="7914">MAGIDIMDNLLSGNQSTLKFKQWGNLINNVMLIVWRMYWEIHNDSGSKALVSFDIYKRHNNGFVLLQN</sequence>
<name>A0A0V0Z768_9BILA</name>
<protein>
    <submittedName>
        <fullName evidence="1">Uncharacterized protein</fullName>
    </submittedName>
</protein>